<evidence type="ECO:0000313" key="3">
    <source>
        <dbReference type="Proteomes" id="UP000267268"/>
    </source>
</evidence>
<evidence type="ECO:0000313" key="2">
    <source>
        <dbReference type="EMBL" id="AZQ64782.1"/>
    </source>
</evidence>
<dbReference type="InterPro" id="IPR021109">
    <property type="entry name" value="Peptidase_aspartic_dom_sf"/>
</dbReference>
<dbReference type="PANTHER" id="PTHR38037:SF2">
    <property type="entry name" value="ATP-DEPENDENT ZINC PROTEASE DOMAIN-CONTAINING PROTEIN-RELATED"/>
    <property type="match status" value="1"/>
</dbReference>
<accession>A0A3S9P9M4</accession>
<dbReference type="Pfam" id="PF05618">
    <property type="entry name" value="Zn_protease"/>
    <property type="match status" value="1"/>
</dbReference>
<dbReference type="AlphaFoldDB" id="A0A3S9P9M4"/>
<gene>
    <name evidence="2" type="ORF">EI427_21390</name>
</gene>
<evidence type="ECO:0000259" key="1">
    <source>
        <dbReference type="Pfam" id="PF05618"/>
    </source>
</evidence>
<name>A0A3S9P9M4_9BACT</name>
<dbReference type="EMBL" id="CP034563">
    <property type="protein sequence ID" value="AZQ64782.1"/>
    <property type="molecule type" value="Genomic_DNA"/>
</dbReference>
<reference evidence="2 3" key="1">
    <citation type="submission" date="2018-12" db="EMBL/GenBank/DDBJ databases">
        <title>Flammeovirga pectinis sp. nov., isolated from the gut of the Korean scallop, Patinopecten yessoensis.</title>
        <authorList>
            <person name="Bae J.-W."/>
            <person name="Jeong Y.-S."/>
            <person name="Kang W."/>
        </authorList>
    </citation>
    <scope>NUCLEOTIDE SEQUENCE [LARGE SCALE GENOMIC DNA]</scope>
    <source>
        <strain evidence="2 3">L12M1</strain>
    </source>
</reference>
<dbReference type="Gene3D" id="2.40.70.10">
    <property type="entry name" value="Acid Proteases"/>
    <property type="match status" value="1"/>
</dbReference>
<dbReference type="Proteomes" id="UP000267268">
    <property type="component" value="Chromosome 2"/>
</dbReference>
<protein>
    <submittedName>
        <fullName evidence="2">Peptidase</fullName>
    </submittedName>
</protein>
<proteinExistence type="predicted"/>
<dbReference type="PANTHER" id="PTHR38037">
    <property type="entry name" value="ZN_PROTEASE DOMAIN-CONTAINING PROTEIN"/>
    <property type="match status" value="1"/>
</dbReference>
<dbReference type="InterPro" id="IPR008503">
    <property type="entry name" value="Asp_endopeptidase"/>
</dbReference>
<dbReference type="OrthoDB" id="9782977at2"/>
<organism evidence="2 3">
    <name type="scientific">Flammeovirga pectinis</name>
    <dbReference type="NCBI Taxonomy" id="2494373"/>
    <lineage>
        <taxon>Bacteria</taxon>
        <taxon>Pseudomonadati</taxon>
        <taxon>Bacteroidota</taxon>
        <taxon>Cytophagia</taxon>
        <taxon>Cytophagales</taxon>
        <taxon>Flammeovirgaceae</taxon>
        <taxon>Flammeovirga</taxon>
    </lineage>
</organism>
<dbReference type="SUPFAM" id="SSF50630">
    <property type="entry name" value="Acid proteases"/>
    <property type="match status" value="1"/>
</dbReference>
<dbReference type="KEGG" id="fll:EI427_21390"/>
<feature type="domain" description="Retropepsin-like aspartic endopeptidase" evidence="1">
    <location>
        <begin position="3"/>
        <end position="134"/>
    </location>
</feature>
<sequence>MEIIGRSDKVDFPDLYLEDLAVKIDTGAYTSSIHCHDIKEIEIKGIKFLHFKTLDPGYLKYQNKVIEVKEYTEKNIKSSFGEVEKRFIIKTQVILFNKKYPIELSLSNRSEMKFPVLIGRKFLNKKFMVDTSKKDESFHLKNNLTE</sequence>
<keyword evidence="3" id="KW-1185">Reference proteome</keyword>
<dbReference type="RefSeq" id="WP_126618840.1">
    <property type="nucleotide sequence ID" value="NZ_CP034563.1"/>
</dbReference>